<dbReference type="Proteomes" id="UP000435357">
    <property type="component" value="Unassembled WGS sequence"/>
</dbReference>
<feature type="domain" description="Smf/DprA SLOG" evidence="2">
    <location>
        <begin position="82"/>
        <end position="288"/>
    </location>
</feature>
<proteinExistence type="inferred from homology"/>
<dbReference type="SUPFAM" id="SSF47781">
    <property type="entry name" value="RuvA domain 2-like"/>
    <property type="match status" value="1"/>
</dbReference>
<evidence type="ECO:0000259" key="2">
    <source>
        <dbReference type="Pfam" id="PF02481"/>
    </source>
</evidence>
<dbReference type="Pfam" id="PF17782">
    <property type="entry name" value="WHD_DprA"/>
    <property type="match status" value="1"/>
</dbReference>
<sequence length="366" mass="41235">MPLTEETLYQIALAKTVHIGPSIGRTLLDEYGSAREVFKAPKKELVKISKITERIVNNLADNVALKRAEQELKFIEKHDIQVHFISDREYPRRLKFCKDAPLCIFTKGLMDLNAEKMVAVVGTRKATPYGKEQTEKIVSELAQHNVTIISGLAFGIDITAHRTAQENNLQTAAVLAHGLDRIYPREHTQTAKRMLENGGLITDYWSGTNPDMGNFPERNRIIAGLCDATLVMESRLQGGSLITGKLAFKYNRDVFAFPGKSTDNNSRGCNFLIKSHQAALIEDVKDIEYQMGWEKSKKKKKVQKKLFVELSEEEQSILDLLKDKKLAVDEIGLELNKSSSQISTHLFNLEMNGLIKSLPGKMYQLN</sequence>
<dbReference type="NCBIfam" id="TIGR00732">
    <property type="entry name" value="dprA"/>
    <property type="match status" value="1"/>
</dbReference>
<evidence type="ECO:0000256" key="1">
    <source>
        <dbReference type="ARBA" id="ARBA00006525"/>
    </source>
</evidence>
<dbReference type="PANTHER" id="PTHR43022">
    <property type="entry name" value="PROTEIN SMF"/>
    <property type="match status" value="1"/>
</dbReference>
<dbReference type="Gene3D" id="3.40.50.450">
    <property type="match status" value="1"/>
</dbReference>
<dbReference type="SUPFAM" id="SSF102405">
    <property type="entry name" value="MCP/YpsA-like"/>
    <property type="match status" value="1"/>
</dbReference>
<evidence type="ECO:0000313" key="5">
    <source>
        <dbReference type="Proteomes" id="UP000435357"/>
    </source>
</evidence>
<accession>A0A6N6M310</accession>
<dbReference type="Pfam" id="PF02481">
    <property type="entry name" value="DNA_processg_A"/>
    <property type="match status" value="1"/>
</dbReference>
<dbReference type="OrthoDB" id="9785707at2"/>
<dbReference type="InterPro" id="IPR041614">
    <property type="entry name" value="DprA_WH"/>
</dbReference>
<keyword evidence="5" id="KW-1185">Reference proteome</keyword>
<dbReference type="InterPro" id="IPR036388">
    <property type="entry name" value="WH-like_DNA-bd_sf"/>
</dbReference>
<gene>
    <name evidence="4" type="primary">dprA</name>
    <name evidence="4" type="ORF">F3059_10440</name>
</gene>
<dbReference type="Gene3D" id="1.10.10.10">
    <property type="entry name" value="Winged helix-like DNA-binding domain superfamily/Winged helix DNA-binding domain"/>
    <property type="match status" value="1"/>
</dbReference>
<dbReference type="PANTHER" id="PTHR43022:SF1">
    <property type="entry name" value="PROTEIN SMF"/>
    <property type="match status" value="1"/>
</dbReference>
<comment type="caution">
    <text evidence="4">The sequence shown here is derived from an EMBL/GenBank/DDBJ whole genome shotgun (WGS) entry which is preliminary data.</text>
</comment>
<comment type="similarity">
    <text evidence="1">Belongs to the DprA/Smf family.</text>
</comment>
<organism evidence="4 5">
    <name type="scientific">Salibacter halophilus</name>
    <dbReference type="NCBI Taxonomy" id="1803916"/>
    <lineage>
        <taxon>Bacteria</taxon>
        <taxon>Pseudomonadati</taxon>
        <taxon>Bacteroidota</taxon>
        <taxon>Flavobacteriia</taxon>
        <taxon>Flavobacteriales</taxon>
        <taxon>Salibacteraceae</taxon>
        <taxon>Salibacter</taxon>
    </lineage>
</organism>
<dbReference type="InterPro" id="IPR057666">
    <property type="entry name" value="DrpA_SLOG"/>
</dbReference>
<name>A0A6N6M310_9FLAO</name>
<dbReference type="AlphaFoldDB" id="A0A6N6M310"/>
<evidence type="ECO:0000259" key="3">
    <source>
        <dbReference type="Pfam" id="PF17782"/>
    </source>
</evidence>
<feature type="domain" description="DprA winged helix" evidence="3">
    <location>
        <begin position="309"/>
        <end position="361"/>
    </location>
</feature>
<dbReference type="GO" id="GO:0009294">
    <property type="term" value="P:DNA-mediated transformation"/>
    <property type="evidence" value="ECO:0007669"/>
    <property type="project" value="InterPro"/>
</dbReference>
<dbReference type="InterPro" id="IPR010994">
    <property type="entry name" value="RuvA_2-like"/>
</dbReference>
<dbReference type="InterPro" id="IPR003488">
    <property type="entry name" value="DprA"/>
</dbReference>
<dbReference type="RefSeq" id="WP_151168968.1">
    <property type="nucleotide sequence ID" value="NZ_WACR01000008.1"/>
</dbReference>
<protein>
    <submittedName>
        <fullName evidence="4">DNA-protecting protein DprA</fullName>
    </submittedName>
</protein>
<dbReference type="CDD" id="cd00090">
    <property type="entry name" value="HTH_ARSR"/>
    <property type="match status" value="1"/>
</dbReference>
<dbReference type="InterPro" id="IPR011991">
    <property type="entry name" value="ArsR-like_HTH"/>
</dbReference>
<dbReference type="EMBL" id="WACR01000008">
    <property type="protein sequence ID" value="KAB1063476.1"/>
    <property type="molecule type" value="Genomic_DNA"/>
</dbReference>
<evidence type="ECO:0000313" key="4">
    <source>
        <dbReference type="EMBL" id="KAB1063476.1"/>
    </source>
</evidence>
<dbReference type="GO" id="GO:0006355">
    <property type="term" value="P:regulation of DNA-templated transcription"/>
    <property type="evidence" value="ECO:0007669"/>
    <property type="project" value="UniProtKB-ARBA"/>
</dbReference>
<reference evidence="4 5" key="1">
    <citation type="submission" date="2019-09" db="EMBL/GenBank/DDBJ databases">
        <title>Genomes of Cryomorphaceae.</title>
        <authorList>
            <person name="Bowman J.P."/>
        </authorList>
    </citation>
    <scope>NUCLEOTIDE SEQUENCE [LARGE SCALE GENOMIC DNA]</scope>
    <source>
        <strain evidence="4 5">KCTC 52047</strain>
    </source>
</reference>